<dbReference type="PANTHER" id="PTHR11113">
    <property type="entry name" value="N-ACETYLGLUCOSAMINE-6-PHOSPHATE DEACETYLASE"/>
    <property type="match status" value="1"/>
</dbReference>
<feature type="domain" description="Amidohydrolase-related" evidence="7">
    <location>
        <begin position="79"/>
        <end position="366"/>
    </location>
</feature>
<dbReference type="SUPFAM" id="SSF51556">
    <property type="entry name" value="Metallo-dependent hydrolases"/>
    <property type="match status" value="1"/>
</dbReference>
<evidence type="ECO:0000259" key="7">
    <source>
        <dbReference type="Pfam" id="PF01979"/>
    </source>
</evidence>
<comment type="caution">
    <text evidence="9">The sequence shown here is derived from an EMBL/GenBank/DDBJ whole genome shotgun (WGS) entry which is preliminary data.</text>
</comment>
<dbReference type="InterPro" id="IPR032466">
    <property type="entry name" value="Metal_Hydrolase"/>
</dbReference>
<dbReference type="Proteomes" id="UP001549076">
    <property type="component" value="Unassembled WGS sequence"/>
</dbReference>
<keyword evidence="3 6" id="KW-0378">Hydrolase</keyword>
<protein>
    <recommendedName>
        <fullName evidence="2 6">Adenine deaminase</fullName>
        <shortName evidence="6">Adenase</shortName>
        <shortName evidence="6">Adenine aminase</shortName>
        <ecNumber evidence="2 6">3.5.4.2</ecNumber>
    </recommendedName>
</protein>
<evidence type="ECO:0000313" key="10">
    <source>
        <dbReference type="Proteomes" id="UP001549076"/>
    </source>
</evidence>
<gene>
    <name evidence="6" type="primary">ade</name>
    <name evidence="9" type="ORF">ABID37_003902</name>
</gene>
<evidence type="ECO:0000259" key="8">
    <source>
        <dbReference type="Pfam" id="PF13382"/>
    </source>
</evidence>
<comment type="catalytic activity">
    <reaction evidence="5 6">
        <text>adenine + H2O + H(+) = hypoxanthine + NH4(+)</text>
        <dbReference type="Rhea" id="RHEA:23688"/>
        <dbReference type="ChEBI" id="CHEBI:15377"/>
        <dbReference type="ChEBI" id="CHEBI:15378"/>
        <dbReference type="ChEBI" id="CHEBI:16708"/>
        <dbReference type="ChEBI" id="CHEBI:17368"/>
        <dbReference type="ChEBI" id="CHEBI:28938"/>
        <dbReference type="EC" id="3.5.4.2"/>
    </reaction>
</comment>
<feature type="domain" description="Adenine deaminase C-terminal" evidence="8">
    <location>
        <begin position="423"/>
        <end position="590"/>
    </location>
</feature>
<dbReference type="EC" id="3.5.4.2" evidence="2 6"/>
<keyword evidence="10" id="KW-1185">Reference proteome</keyword>
<dbReference type="Pfam" id="PF01979">
    <property type="entry name" value="Amidohydro_1"/>
    <property type="match status" value="1"/>
</dbReference>
<dbReference type="Gene3D" id="3.20.20.140">
    <property type="entry name" value="Metal-dependent hydrolases"/>
    <property type="match status" value="1"/>
</dbReference>
<evidence type="ECO:0000256" key="3">
    <source>
        <dbReference type="ARBA" id="ARBA00022801"/>
    </source>
</evidence>
<dbReference type="Gene3D" id="2.30.40.10">
    <property type="entry name" value="Urease, subunit C, domain 1"/>
    <property type="match status" value="1"/>
</dbReference>
<evidence type="ECO:0000256" key="1">
    <source>
        <dbReference type="ARBA" id="ARBA00006773"/>
    </source>
</evidence>
<sequence>MQDMLQPWFETAPRLVDVAMGRTPADLVIRNGRWVNVYSGEIVPNTDIAVSAGRFAYVGPDAGHAIGEATEVVDAAGRYLVPGLCDGHMHVESGLVTVTEFARAVIPHGTTTMFIDPHEIANVLGLAGVKLMNDEAQSLPINILVQVPSCVPSAPGLERAGAELSAEDVRQALGWPNIVGLGEMMNFPGVAGNDAKMMAEISATQAARLTVGGHYASPDLGRAFHAYAAGGPADDHEGTTVDDAIARVRQGMRAMLRLGSAWYDVAAQVKAITERGLDPRNFILCTDDSHSGTLVNDGHMNRVVRHAIAQGLKPVTAIQMATLNTAQHFGLERELGSIAPGRRADLIVTSDLAELPVEMVFARGKLLAEGGRLVADIPAYHYPDSAKNTVKLGKKLTATDFDIAAPGASEVNVRVIGVVENQAPTKALQRKLPVKDGLVQMDCANDVCQIALVERHRATGEVVNAFVSGFGYTGDCAMASTVAHDSHHMIVVGTNKADMAQAANRLQEVGGGIVMISGGREVALVELPVAGLMSDERAEAVADKAGRLVEAMRECGCRLNNAYMQHSLLALVVIPELRISDMGLIDVTKFAKTEVIVNAPE</sequence>
<evidence type="ECO:0000256" key="4">
    <source>
        <dbReference type="ARBA" id="ARBA00023211"/>
    </source>
</evidence>
<dbReference type="GO" id="GO:0000034">
    <property type="term" value="F:adenine deaminase activity"/>
    <property type="evidence" value="ECO:0007669"/>
    <property type="project" value="UniProtKB-EC"/>
</dbReference>
<reference evidence="9 10" key="1">
    <citation type="submission" date="2024-06" db="EMBL/GenBank/DDBJ databases">
        <title>Genomic Encyclopedia of Type Strains, Phase IV (KMG-IV): sequencing the most valuable type-strain genomes for metagenomic binning, comparative biology and taxonomic classification.</title>
        <authorList>
            <person name="Goeker M."/>
        </authorList>
    </citation>
    <scope>NUCLEOTIDE SEQUENCE [LARGE SCALE GENOMIC DNA]</scope>
    <source>
        <strain evidence="9 10">DSM 27865</strain>
    </source>
</reference>
<evidence type="ECO:0000256" key="5">
    <source>
        <dbReference type="ARBA" id="ARBA00047720"/>
    </source>
</evidence>
<dbReference type="Pfam" id="PF13382">
    <property type="entry name" value="Adenine_deam_C"/>
    <property type="match status" value="1"/>
</dbReference>
<comment type="cofactor">
    <cofactor evidence="6">
        <name>Mn(2+)</name>
        <dbReference type="ChEBI" id="CHEBI:29035"/>
    </cofactor>
</comment>
<dbReference type="NCBIfam" id="TIGR01178">
    <property type="entry name" value="ade"/>
    <property type="match status" value="1"/>
</dbReference>
<dbReference type="HAMAP" id="MF_01518">
    <property type="entry name" value="Adenine_deamin"/>
    <property type="match status" value="1"/>
</dbReference>
<dbReference type="EMBL" id="JBEPML010000016">
    <property type="protein sequence ID" value="MET3793664.1"/>
    <property type="molecule type" value="Genomic_DNA"/>
</dbReference>
<keyword evidence="4 6" id="KW-0464">Manganese</keyword>
<dbReference type="InterPro" id="IPR026912">
    <property type="entry name" value="Adenine_deam_C"/>
</dbReference>
<dbReference type="CDD" id="cd01295">
    <property type="entry name" value="AdeC"/>
    <property type="match status" value="1"/>
</dbReference>
<dbReference type="InterPro" id="IPR006680">
    <property type="entry name" value="Amidohydro-rel"/>
</dbReference>
<comment type="similarity">
    <text evidence="1 6">Belongs to the metallo-dependent hydrolases superfamily. Adenine deaminase family.</text>
</comment>
<dbReference type="SUPFAM" id="SSF51338">
    <property type="entry name" value="Composite domain of metallo-dependent hydrolases"/>
    <property type="match status" value="1"/>
</dbReference>
<proteinExistence type="inferred from homology"/>
<name>A0ABV2N497_9HYPH</name>
<evidence type="ECO:0000313" key="9">
    <source>
        <dbReference type="EMBL" id="MET3793664.1"/>
    </source>
</evidence>
<organism evidence="9 10">
    <name type="scientific">Aquamicrobium terrae</name>
    <dbReference type="NCBI Taxonomy" id="1324945"/>
    <lineage>
        <taxon>Bacteria</taxon>
        <taxon>Pseudomonadati</taxon>
        <taxon>Pseudomonadota</taxon>
        <taxon>Alphaproteobacteria</taxon>
        <taxon>Hyphomicrobiales</taxon>
        <taxon>Phyllobacteriaceae</taxon>
        <taxon>Aquamicrobium</taxon>
    </lineage>
</organism>
<dbReference type="InterPro" id="IPR011059">
    <property type="entry name" value="Metal-dep_hydrolase_composite"/>
</dbReference>
<evidence type="ECO:0000256" key="6">
    <source>
        <dbReference type="HAMAP-Rule" id="MF_01518"/>
    </source>
</evidence>
<accession>A0ABV2N497</accession>
<evidence type="ECO:0000256" key="2">
    <source>
        <dbReference type="ARBA" id="ARBA00012782"/>
    </source>
</evidence>
<dbReference type="InterPro" id="IPR006679">
    <property type="entry name" value="Adenine_deam"/>
</dbReference>
<dbReference type="PANTHER" id="PTHR11113:SF2">
    <property type="entry name" value="ADENINE DEAMINASE"/>
    <property type="match status" value="1"/>
</dbReference>